<dbReference type="Gene3D" id="1.25.40.390">
    <property type="match status" value="1"/>
</dbReference>
<sequence length="416" mass="44914">MRLIPKLSRAATAFGGALLLSTAVACADFLTVSNPNVINRDEIDPVQDATTLANSAQQSYQSALGWLIMYGSWFQGETLVAETFPTRNEFGRREVVAANGSLNADVWFPLSQSISGNALVAELALPNPDTNINYVRAHTWLGYGFLLMAEQFCEGTTRGGPSLDTNTMLDSAIANFGVAITKGTANGSAAAVQLANISRVGRARARLQRGLNADALADATSVPAGFTFSFTHLDDPGNRTRLSNRMWQFTFDRGSITVAPAFQVNDPRVPYQLPGQHSLAAQDPNSGPFVIQRKYPAYTSPIRVASKLEADYIAAEINGNAAQLALINTRRAAAGLTPYAGAVDNASVLREFMRQKHLDFYLEGQRFGDWRRVPAAVTDVPVPGSTYFKPGFSPVGNQTCYPLPLAETDNNPNFTP</sequence>
<feature type="chain" id="PRO_5041364071" description="RagB/SusD domain-containing protein" evidence="1">
    <location>
        <begin position="28"/>
        <end position="416"/>
    </location>
</feature>
<proteinExistence type="predicted"/>
<evidence type="ECO:0000256" key="1">
    <source>
        <dbReference type="SAM" id="SignalP"/>
    </source>
</evidence>
<accession>A0AA49JUN4</accession>
<protein>
    <recommendedName>
        <fullName evidence="3">RagB/SusD domain-containing protein</fullName>
    </recommendedName>
</protein>
<name>A0AA49JUN4_9BACT</name>
<dbReference type="AlphaFoldDB" id="A0AA49JUN4"/>
<dbReference type="EMBL" id="CP130612">
    <property type="protein sequence ID" value="WKW12291.1"/>
    <property type="molecule type" value="Genomic_DNA"/>
</dbReference>
<organism evidence="2">
    <name type="scientific">Pseudogemmatithrix spongiicola</name>
    <dbReference type="NCBI Taxonomy" id="3062599"/>
    <lineage>
        <taxon>Bacteria</taxon>
        <taxon>Pseudomonadati</taxon>
        <taxon>Gemmatimonadota</taxon>
        <taxon>Gemmatimonadia</taxon>
        <taxon>Gemmatimonadales</taxon>
        <taxon>Gemmatimonadaceae</taxon>
        <taxon>Pseudogemmatithrix</taxon>
    </lineage>
</organism>
<reference evidence="2" key="1">
    <citation type="submission" date="2023-07" db="EMBL/GenBank/DDBJ databases">
        <authorList>
            <person name="Haufschild T."/>
            <person name="Kallscheuer N."/>
            <person name="Hammer J."/>
            <person name="Kohn T."/>
            <person name="Kabuu M."/>
            <person name="Jogler M."/>
            <person name="Wohfarth N."/>
            <person name="Heuer A."/>
            <person name="Rohde M."/>
            <person name="van Teeseling M.C.F."/>
            <person name="Jogler C."/>
        </authorList>
    </citation>
    <scope>NUCLEOTIDE SEQUENCE</scope>
    <source>
        <strain evidence="2">Strain 138</strain>
    </source>
</reference>
<evidence type="ECO:0008006" key="3">
    <source>
        <dbReference type="Google" id="ProtNLM"/>
    </source>
</evidence>
<dbReference type="SUPFAM" id="SSF48452">
    <property type="entry name" value="TPR-like"/>
    <property type="match status" value="1"/>
</dbReference>
<dbReference type="RefSeq" id="WP_367885168.1">
    <property type="nucleotide sequence ID" value="NZ_CP130612.1"/>
</dbReference>
<dbReference type="InterPro" id="IPR011990">
    <property type="entry name" value="TPR-like_helical_dom_sf"/>
</dbReference>
<dbReference type="PROSITE" id="PS51257">
    <property type="entry name" value="PROKAR_LIPOPROTEIN"/>
    <property type="match status" value="1"/>
</dbReference>
<evidence type="ECO:0000313" key="2">
    <source>
        <dbReference type="EMBL" id="WKW12291.1"/>
    </source>
</evidence>
<feature type="signal peptide" evidence="1">
    <location>
        <begin position="1"/>
        <end position="27"/>
    </location>
</feature>
<keyword evidence="1" id="KW-0732">Signal</keyword>
<gene>
    <name evidence="2" type="ORF">Strain138_001575</name>
</gene>